<feature type="compositionally biased region" description="Polar residues" evidence="1">
    <location>
        <begin position="190"/>
        <end position="211"/>
    </location>
</feature>
<sequence>MVKNQLYISGITSAPNPSSSITNHHITTPVNPTVISHHYTSAPLTSQQHLNSHSQQLNQDFINRLGQLEKLQYQLTKQELQYAQKFSPPKVKDVGQSDLRPVLKDSSSTLAASKSREMMSTGNSLDNKVLGSHDDPVLMSMSSVGGESIQEVWKMLDGQDSPSLITPRALPHSNKSGRVDKQDNKIQIEGQKTSLQTKDNKRPQSATTSKNIKLKLNKKPQARNYNVKDDRNR</sequence>
<proteinExistence type="predicted"/>
<protein>
    <submittedName>
        <fullName evidence="2">Uncharacterized protein</fullName>
    </submittedName>
</protein>
<dbReference type="GO" id="GO:0060271">
    <property type="term" value="P:cilium assembly"/>
    <property type="evidence" value="ECO:0007669"/>
    <property type="project" value="TreeGrafter"/>
</dbReference>
<feature type="compositionally biased region" description="Basic residues" evidence="1">
    <location>
        <begin position="212"/>
        <end position="221"/>
    </location>
</feature>
<dbReference type="CTD" id="20242623"/>
<dbReference type="InterPro" id="IPR042481">
    <property type="entry name" value="CCDC57"/>
</dbReference>
<dbReference type="GO" id="GO:0034451">
    <property type="term" value="C:centriolar satellite"/>
    <property type="evidence" value="ECO:0007669"/>
    <property type="project" value="TreeGrafter"/>
</dbReference>
<dbReference type="KEGG" id="lgi:LOTGIDRAFT_174116"/>
<dbReference type="HOGENOM" id="CLU_1191051_0_0_1"/>
<dbReference type="GeneID" id="20242623"/>
<feature type="region of interest" description="Disordered" evidence="1">
    <location>
        <begin position="163"/>
        <end position="233"/>
    </location>
</feature>
<reference evidence="2 3" key="1">
    <citation type="journal article" date="2013" name="Nature">
        <title>Insights into bilaterian evolution from three spiralian genomes.</title>
        <authorList>
            <person name="Simakov O."/>
            <person name="Marletaz F."/>
            <person name="Cho S.J."/>
            <person name="Edsinger-Gonzales E."/>
            <person name="Havlak P."/>
            <person name="Hellsten U."/>
            <person name="Kuo D.H."/>
            <person name="Larsson T."/>
            <person name="Lv J."/>
            <person name="Arendt D."/>
            <person name="Savage R."/>
            <person name="Osoegawa K."/>
            <person name="de Jong P."/>
            <person name="Grimwood J."/>
            <person name="Chapman J.A."/>
            <person name="Shapiro H."/>
            <person name="Aerts A."/>
            <person name="Otillar R.P."/>
            <person name="Terry A.Y."/>
            <person name="Boore J.L."/>
            <person name="Grigoriev I.V."/>
            <person name="Lindberg D.R."/>
            <person name="Seaver E.C."/>
            <person name="Weisblat D.A."/>
            <person name="Putnam N.H."/>
            <person name="Rokhsar D.S."/>
        </authorList>
    </citation>
    <scope>NUCLEOTIDE SEQUENCE [LARGE SCALE GENOMIC DNA]</scope>
</reference>
<dbReference type="AlphaFoldDB" id="V4AUM2"/>
<dbReference type="PANTHER" id="PTHR46725:SF1">
    <property type="entry name" value="COILED-COIL DOMAIN-CONTAINING PROTEIN 57"/>
    <property type="match status" value="1"/>
</dbReference>
<accession>V4AUM2</accession>
<dbReference type="GO" id="GO:0045931">
    <property type="term" value="P:positive regulation of mitotic cell cycle"/>
    <property type="evidence" value="ECO:0007669"/>
    <property type="project" value="TreeGrafter"/>
</dbReference>
<dbReference type="PANTHER" id="PTHR46725">
    <property type="entry name" value="COILED-COIL DOMAIN-CONTAINING PROTEIN 57"/>
    <property type="match status" value="1"/>
</dbReference>
<dbReference type="GO" id="GO:0005814">
    <property type="term" value="C:centriole"/>
    <property type="evidence" value="ECO:0007669"/>
    <property type="project" value="TreeGrafter"/>
</dbReference>
<dbReference type="OrthoDB" id="568502at2759"/>
<feature type="compositionally biased region" description="Polar residues" evidence="1">
    <location>
        <begin position="105"/>
        <end position="126"/>
    </location>
</feature>
<dbReference type="RefSeq" id="XP_009050696.1">
    <property type="nucleotide sequence ID" value="XM_009052448.1"/>
</dbReference>
<dbReference type="Proteomes" id="UP000030746">
    <property type="component" value="Unassembled WGS sequence"/>
</dbReference>
<feature type="region of interest" description="Disordered" evidence="1">
    <location>
        <begin position="102"/>
        <end position="133"/>
    </location>
</feature>
<keyword evidence="3" id="KW-1185">Reference proteome</keyword>
<dbReference type="STRING" id="225164.V4AUM2"/>
<dbReference type="GO" id="GO:0007020">
    <property type="term" value="P:microtubule nucleation"/>
    <property type="evidence" value="ECO:0007669"/>
    <property type="project" value="TreeGrafter"/>
</dbReference>
<dbReference type="GO" id="GO:0007099">
    <property type="term" value="P:centriole replication"/>
    <property type="evidence" value="ECO:0007669"/>
    <property type="project" value="TreeGrafter"/>
</dbReference>
<dbReference type="EMBL" id="KB201234">
    <property type="protein sequence ID" value="ESO98640.1"/>
    <property type="molecule type" value="Genomic_DNA"/>
</dbReference>
<evidence type="ECO:0000313" key="2">
    <source>
        <dbReference type="EMBL" id="ESO98640.1"/>
    </source>
</evidence>
<name>V4AUM2_LOTGI</name>
<dbReference type="GO" id="GO:0005876">
    <property type="term" value="C:spindle microtubule"/>
    <property type="evidence" value="ECO:0007669"/>
    <property type="project" value="TreeGrafter"/>
</dbReference>
<organism evidence="2 3">
    <name type="scientific">Lottia gigantea</name>
    <name type="common">Giant owl limpet</name>
    <dbReference type="NCBI Taxonomy" id="225164"/>
    <lineage>
        <taxon>Eukaryota</taxon>
        <taxon>Metazoa</taxon>
        <taxon>Spiralia</taxon>
        <taxon>Lophotrochozoa</taxon>
        <taxon>Mollusca</taxon>
        <taxon>Gastropoda</taxon>
        <taxon>Patellogastropoda</taxon>
        <taxon>Lottioidea</taxon>
        <taxon>Lottiidae</taxon>
        <taxon>Lottia</taxon>
    </lineage>
</organism>
<evidence type="ECO:0000313" key="3">
    <source>
        <dbReference type="Proteomes" id="UP000030746"/>
    </source>
</evidence>
<evidence type="ECO:0000256" key="1">
    <source>
        <dbReference type="SAM" id="MobiDB-lite"/>
    </source>
</evidence>
<feature type="compositionally biased region" description="Basic and acidic residues" evidence="1">
    <location>
        <begin position="177"/>
        <end position="186"/>
    </location>
</feature>
<gene>
    <name evidence="2" type="ORF">LOTGIDRAFT_174116</name>
</gene>